<evidence type="ECO:0000256" key="1">
    <source>
        <dbReference type="ARBA" id="ARBA00004251"/>
    </source>
</evidence>
<keyword evidence="18" id="KW-1185">Reference proteome</keyword>
<evidence type="ECO:0000256" key="8">
    <source>
        <dbReference type="ARBA" id="ARBA00022777"/>
    </source>
</evidence>
<evidence type="ECO:0000256" key="3">
    <source>
        <dbReference type="ARBA" id="ARBA00022475"/>
    </source>
</evidence>
<feature type="domain" description="ALK/LTK-like glycine-rich" evidence="16">
    <location>
        <begin position="1"/>
        <end position="152"/>
    </location>
</feature>
<reference evidence="17" key="2">
    <citation type="journal article" date="2007" name="Science">
        <title>Draft genome sequence of the sexually transmitted pathogen Trichomonas vaginalis.</title>
        <authorList>
            <person name="Carlton J.M."/>
            <person name="Hirt R.P."/>
            <person name="Silva J.C."/>
            <person name="Delcher A.L."/>
            <person name="Schatz M."/>
            <person name="Zhao Q."/>
            <person name="Wortman J.R."/>
            <person name="Bidwell S.L."/>
            <person name="Alsmark U.C.M."/>
            <person name="Besteiro S."/>
            <person name="Sicheritz-Ponten T."/>
            <person name="Noel C.J."/>
            <person name="Dacks J.B."/>
            <person name="Foster P.G."/>
            <person name="Simillion C."/>
            <person name="Van de Peer Y."/>
            <person name="Miranda-Saavedra D."/>
            <person name="Barton G.J."/>
            <person name="Westrop G.D."/>
            <person name="Mueller S."/>
            <person name="Dessi D."/>
            <person name="Fiori P.L."/>
            <person name="Ren Q."/>
            <person name="Paulsen I."/>
            <person name="Zhang H."/>
            <person name="Bastida-Corcuera F.D."/>
            <person name="Simoes-Barbosa A."/>
            <person name="Brown M.T."/>
            <person name="Hayes R.D."/>
            <person name="Mukherjee M."/>
            <person name="Okumura C.Y."/>
            <person name="Schneider R."/>
            <person name="Smith A.J."/>
            <person name="Vanacova S."/>
            <person name="Villalvazo M."/>
            <person name="Haas B.J."/>
            <person name="Pertea M."/>
            <person name="Feldblyum T.V."/>
            <person name="Utterback T.R."/>
            <person name="Shu C.L."/>
            <person name="Osoegawa K."/>
            <person name="de Jong P.J."/>
            <person name="Hrdy I."/>
            <person name="Horvathova L."/>
            <person name="Zubacova Z."/>
            <person name="Dolezal P."/>
            <person name="Malik S.B."/>
            <person name="Logsdon J.M. Jr."/>
            <person name="Henze K."/>
            <person name="Gupta A."/>
            <person name="Wang C.C."/>
            <person name="Dunne R.L."/>
            <person name="Upcroft J.A."/>
            <person name="Upcroft P."/>
            <person name="White O."/>
            <person name="Salzberg S.L."/>
            <person name="Tang P."/>
            <person name="Chiu C.-H."/>
            <person name="Lee Y.-S."/>
            <person name="Embley T.M."/>
            <person name="Coombs G.H."/>
            <person name="Mottram J.C."/>
            <person name="Tachezy J."/>
            <person name="Fraser-Liggett C.M."/>
            <person name="Johnson P.J."/>
        </authorList>
    </citation>
    <scope>NUCLEOTIDE SEQUENCE [LARGE SCALE GENOMIC DNA]</scope>
    <source>
        <strain evidence="17">G3</strain>
    </source>
</reference>
<keyword evidence="11" id="KW-0472">Membrane</keyword>
<evidence type="ECO:0000256" key="10">
    <source>
        <dbReference type="ARBA" id="ARBA00022989"/>
    </source>
</evidence>
<keyword evidence="7" id="KW-0547">Nucleotide-binding</keyword>
<evidence type="ECO:0000256" key="9">
    <source>
        <dbReference type="ARBA" id="ARBA00022840"/>
    </source>
</evidence>
<dbReference type="EMBL" id="DS113791">
    <property type="protein sequence ID" value="EAX95728.1"/>
    <property type="molecule type" value="Genomic_DNA"/>
</dbReference>
<protein>
    <recommendedName>
        <fullName evidence="2">receptor protein-tyrosine kinase</fullName>
        <ecNumber evidence="2">2.7.10.1</ecNumber>
    </recommendedName>
</protein>
<evidence type="ECO:0000256" key="14">
    <source>
        <dbReference type="ARBA" id="ARBA00023170"/>
    </source>
</evidence>
<proteinExistence type="predicted"/>
<dbReference type="GO" id="GO:0005524">
    <property type="term" value="F:ATP binding"/>
    <property type="evidence" value="ECO:0007669"/>
    <property type="project" value="UniProtKB-KW"/>
</dbReference>
<dbReference type="AlphaFoldDB" id="A2FH90"/>
<evidence type="ECO:0000256" key="15">
    <source>
        <dbReference type="ARBA" id="ARBA00023180"/>
    </source>
</evidence>
<dbReference type="InterPro" id="IPR055163">
    <property type="entry name" value="ALK/LTK-like_GRD"/>
</dbReference>
<name>A2FH90_TRIV3</name>
<keyword evidence="3" id="KW-1003">Cell membrane</keyword>
<keyword evidence="8" id="KW-0418">Kinase</keyword>
<dbReference type="GO" id="GO:0004714">
    <property type="term" value="F:transmembrane receptor protein tyrosine kinase activity"/>
    <property type="evidence" value="ECO:0007669"/>
    <property type="project" value="UniProtKB-EC"/>
</dbReference>
<evidence type="ECO:0000256" key="12">
    <source>
        <dbReference type="ARBA" id="ARBA00023137"/>
    </source>
</evidence>
<keyword evidence="6" id="KW-0732">Signal</keyword>
<accession>A2FH90</accession>
<evidence type="ECO:0000256" key="7">
    <source>
        <dbReference type="ARBA" id="ARBA00022741"/>
    </source>
</evidence>
<dbReference type="Pfam" id="PF12810">
    <property type="entry name" value="ALK_LTK_GRD"/>
    <property type="match status" value="1"/>
</dbReference>
<dbReference type="GO" id="GO:0005886">
    <property type="term" value="C:plasma membrane"/>
    <property type="evidence" value="ECO:0007669"/>
    <property type="project" value="UniProtKB-SubCell"/>
</dbReference>
<dbReference type="KEGG" id="tva:75643470"/>
<organism evidence="17 18">
    <name type="scientific">Trichomonas vaginalis (strain ATCC PRA-98 / G3)</name>
    <dbReference type="NCBI Taxonomy" id="412133"/>
    <lineage>
        <taxon>Eukaryota</taxon>
        <taxon>Metamonada</taxon>
        <taxon>Parabasalia</taxon>
        <taxon>Trichomonadida</taxon>
        <taxon>Trichomonadidae</taxon>
        <taxon>Trichomonas</taxon>
    </lineage>
</organism>
<evidence type="ECO:0000313" key="18">
    <source>
        <dbReference type="Proteomes" id="UP000001542"/>
    </source>
</evidence>
<dbReference type="VEuPathDB" id="TrichDB:TVAGG3_0181440"/>
<keyword evidence="10" id="KW-1133">Transmembrane helix</keyword>
<keyword evidence="15" id="KW-0325">Glycoprotein</keyword>
<reference evidence="17" key="1">
    <citation type="submission" date="2006-10" db="EMBL/GenBank/DDBJ databases">
        <authorList>
            <person name="Amadeo P."/>
            <person name="Zhao Q."/>
            <person name="Wortman J."/>
            <person name="Fraser-Liggett C."/>
            <person name="Carlton J."/>
        </authorList>
    </citation>
    <scope>NUCLEOTIDE SEQUENCE</scope>
    <source>
        <strain evidence="17">G3</strain>
    </source>
</reference>
<evidence type="ECO:0000256" key="4">
    <source>
        <dbReference type="ARBA" id="ARBA00022679"/>
    </source>
</evidence>
<evidence type="ECO:0000256" key="5">
    <source>
        <dbReference type="ARBA" id="ARBA00022692"/>
    </source>
</evidence>
<keyword evidence="12" id="KW-0829">Tyrosine-protein kinase</keyword>
<dbReference type="InParanoid" id="A2FH90"/>
<keyword evidence="9" id="KW-0067">ATP-binding</keyword>
<keyword evidence="13" id="KW-1015">Disulfide bond</keyword>
<evidence type="ECO:0000256" key="6">
    <source>
        <dbReference type="ARBA" id="ARBA00022729"/>
    </source>
</evidence>
<evidence type="ECO:0000256" key="2">
    <source>
        <dbReference type="ARBA" id="ARBA00011902"/>
    </source>
</evidence>
<dbReference type="Proteomes" id="UP000001542">
    <property type="component" value="Unassembled WGS sequence"/>
</dbReference>
<dbReference type="VEuPathDB" id="TrichDB:TVAG_123190"/>
<keyword evidence="4" id="KW-0808">Transferase</keyword>
<evidence type="ECO:0000256" key="13">
    <source>
        <dbReference type="ARBA" id="ARBA00023157"/>
    </source>
</evidence>
<evidence type="ECO:0000259" key="16">
    <source>
        <dbReference type="Pfam" id="PF12810"/>
    </source>
</evidence>
<keyword evidence="14" id="KW-0675">Receptor</keyword>
<keyword evidence="5" id="KW-0812">Transmembrane</keyword>
<gene>
    <name evidence="17" type="ORF">TVAG_123190</name>
</gene>
<dbReference type="EC" id="2.7.10.1" evidence="2"/>
<evidence type="ECO:0000313" key="17">
    <source>
        <dbReference type="EMBL" id="EAX95728.1"/>
    </source>
</evidence>
<dbReference type="RefSeq" id="XP_001308658.1">
    <property type="nucleotide sequence ID" value="XM_001308657.1"/>
</dbReference>
<evidence type="ECO:0000256" key="11">
    <source>
        <dbReference type="ARBA" id="ARBA00023136"/>
    </source>
</evidence>
<comment type="subcellular location">
    <subcellularLocation>
        <location evidence="1">Cell membrane</location>
        <topology evidence="1">Single-pass type I membrane protein</topology>
    </subcellularLocation>
</comment>
<sequence>MVAGGSGSQARNDIAGSGGGLKGLDAAGKGGTQMSGGKGRVSGTFGMGGGSFDEASGGGGGYFGGGSFSYGFGNSGGGGSSYISGYKGCISVAEDYTNDNPKFSTEEGQSIHYSGIKFQNPEMIDGKGIMPSPNVTNPIAEYGHDGNGHVIIWKYIWYEKYYIDNLEAVPLIIRVKCSMPYLFGAKFDNAFYYSVISLSI</sequence>